<protein>
    <submittedName>
        <fullName evidence="1">Uncharacterized protein</fullName>
    </submittedName>
</protein>
<sequence length="239" mass="26088">HQKLALEMLHNVIIGPVGVENAYFSAFIKGFLLPCSTGLDLVDIVRSFFGGAEEFVRTAEASTIRNFDSLNISIICDTRSQTLDELTNALSAAGPYFAGKIFKDVIKDFLVGIGAPCPQLLAGTQDRFSPEVKASLTGLQSPTFRMQMMCWAVTGATRVLRDGEPIQIILVDDDEISYLPRGLTDGLRASYLSAGSSSYLIQLSKGTYNLDTEIHNAQVAVHHWLLMQMLDSAGTYNMA</sequence>
<proteinExistence type="predicted"/>
<dbReference type="Proteomes" id="UP001150238">
    <property type="component" value="Unassembled WGS sequence"/>
</dbReference>
<reference evidence="1" key="1">
    <citation type="submission" date="2022-08" db="EMBL/GenBank/DDBJ databases">
        <authorList>
            <consortium name="DOE Joint Genome Institute"/>
            <person name="Min B."/>
            <person name="Riley R."/>
            <person name="Sierra-Patev S."/>
            <person name="Naranjo-Ortiz M."/>
            <person name="Looney B."/>
            <person name="Konkel Z."/>
            <person name="Slot J.C."/>
            <person name="Sakamoto Y."/>
            <person name="Steenwyk J.L."/>
            <person name="Rokas A."/>
            <person name="Carro J."/>
            <person name="Camarero S."/>
            <person name="Ferreira P."/>
            <person name="Molpeceres G."/>
            <person name="Ruiz-Duenas F.J."/>
            <person name="Serrano A."/>
            <person name="Henrissat B."/>
            <person name="Drula E."/>
            <person name="Hughes K.W."/>
            <person name="Mata J.L."/>
            <person name="Ishikawa N.K."/>
            <person name="Vargas-Isla R."/>
            <person name="Ushijima S."/>
            <person name="Smith C.A."/>
            <person name="Ahrendt S."/>
            <person name="Andreopoulos W."/>
            <person name="He G."/>
            <person name="Labutti K."/>
            <person name="Lipzen A."/>
            <person name="Ng V."/>
            <person name="Sandor L."/>
            <person name="Barry K."/>
            <person name="Martinez A.T."/>
            <person name="Xiao Y."/>
            <person name="Gibbons J.G."/>
            <person name="Terashima K."/>
            <person name="Hibbett D.S."/>
            <person name="Grigoriev I.V."/>
        </authorList>
    </citation>
    <scope>NUCLEOTIDE SEQUENCE</scope>
    <source>
        <strain evidence="1">Sp2 HRB7682 ss15</strain>
    </source>
</reference>
<organism evidence="1 2">
    <name type="scientific">Lentinula lateritia</name>
    <dbReference type="NCBI Taxonomy" id="40482"/>
    <lineage>
        <taxon>Eukaryota</taxon>
        <taxon>Fungi</taxon>
        <taxon>Dikarya</taxon>
        <taxon>Basidiomycota</taxon>
        <taxon>Agaricomycotina</taxon>
        <taxon>Agaricomycetes</taxon>
        <taxon>Agaricomycetidae</taxon>
        <taxon>Agaricales</taxon>
        <taxon>Marasmiineae</taxon>
        <taxon>Omphalotaceae</taxon>
        <taxon>Lentinula</taxon>
    </lineage>
</organism>
<dbReference type="AlphaFoldDB" id="A0A9W9DDQ3"/>
<gene>
    <name evidence="1" type="ORF">C8J55DRAFT_442692</name>
</gene>
<name>A0A9W9DDQ3_9AGAR</name>
<comment type="caution">
    <text evidence="1">The sequence shown here is derived from an EMBL/GenBank/DDBJ whole genome shotgun (WGS) entry which is preliminary data.</text>
</comment>
<dbReference type="EMBL" id="JANVFS010000061">
    <property type="protein sequence ID" value="KAJ4464252.1"/>
    <property type="molecule type" value="Genomic_DNA"/>
</dbReference>
<reference evidence="1" key="2">
    <citation type="journal article" date="2023" name="Proc. Natl. Acad. Sci. U.S.A.">
        <title>A global phylogenomic analysis of the shiitake genus Lentinula.</title>
        <authorList>
            <person name="Sierra-Patev S."/>
            <person name="Min B."/>
            <person name="Naranjo-Ortiz M."/>
            <person name="Looney B."/>
            <person name="Konkel Z."/>
            <person name="Slot J.C."/>
            <person name="Sakamoto Y."/>
            <person name="Steenwyk J.L."/>
            <person name="Rokas A."/>
            <person name="Carro J."/>
            <person name="Camarero S."/>
            <person name="Ferreira P."/>
            <person name="Molpeceres G."/>
            <person name="Ruiz-Duenas F.J."/>
            <person name="Serrano A."/>
            <person name="Henrissat B."/>
            <person name="Drula E."/>
            <person name="Hughes K.W."/>
            <person name="Mata J.L."/>
            <person name="Ishikawa N.K."/>
            <person name="Vargas-Isla R."/>
            <person name="Ushijima S."/>
            <person name="Smith C.A."/>
            <person name="Donoghue J."/>
            <person name="Ahrendt S."/>
            <person name="Andreopoulos W."/>
            <person name="He G."/>
            <person name="LaButti K."/>
            <person name="Lipzen A."/>
            <person name="Ng V."/>
            <person name="Riley R."/>
            <person name="Sandor L."/>
            <person name="Barry K."/>
            <person name="Martinez A.T."/>
            <person name="Xiao Y."/>
            <person name="Gibbons J.G."/>
            <person name="Terashima K."/>
            <person name="Grigoriev I.V."/>
            <person name="Hibbett D."/>
        </authorList>
    </citation>
    <scope>NUCLEOTIDE SEQUENCE</scope>
    <source>
        <strain evidence="1">Sp2 HRB7682 ss15</strain>
    </source>
</reference>
<evidence type="ECO:0000313" key="1">
    <source>
        <dbReference type="EMBL" id="KAJ4464252.1"/>
    </source>
</evidence>
<accession>A0A9W9DDQ3</accession>
<evidence type="ECO:0000313" key="2">
    <source>
        <dbReference type="Proteomes" id="UP001150238"/>
    </source>
</evidence>
<feature type="non-terminal residue" evidence="1">
    <location>
        <position position="239"/>
    </location>
</feature>